<name>A0A0V0GHY3_SOLCH</name>
<dbReference type="PROSITE" id="PS51257">
    <property type="entry name" value="PROKAR_LIPOPROTEIN"/>
    <property type="match status" value="1"/>
</dbReference>
<evidence type="ECO:0000256" key="1">
    <source>
        <dbReference type="SAM" id="MobiDB-lite"/>
    </source>
</evidence>
<evidence type="ECO:0000313" key="2">
    <source>
        <dbReference type="EMBL" id="JAP07405.1"/>
    </source>
</evidence>
<organism evidence="2">
    <name type="scientific">Solanum chacoense</name>
    <name type="common">Chaco potato</name>
    <dbReference type="NCBI Taxonomy" id="4108"/>
    <lineage>
        <taxon>Eukaryota</taxon>
        <taxon>Viridiplantae</taxon>
        <taxon>Streptophyta</taxon>
        <taxon>Embryophyta</taxon>
        <taxon>Tracheophyta</taxon>
        <taxon>Spermatophyta</taxon>
        <taxon>Magnoliopsida</taxon>
        <taxon>eudicotyledons</taxon>
        <taxon>Gunneridae</taxon>
        <taxon>Pentapetalae</taxon>
        <taxon>asterids</taxon>
        <taxon>lamiids</taxon>
        <taxon>Solanales</taxon>
        <taxon>Solanaceae</taxon>
        <taxon>Solanoideae</taxon>
        <taxon>Solaneae</taxon>
        <taxon>Solanum</taxon>
    </lineage>
</organism>
<reference evidence="2" key="1">
    <citation type="submission" date="2015-12" db="EMBL/GenBank/DDBJ databases">
        <title>Gene expression during late stages of embryo sac development: a critical building block for successful pollen-pistil interactions.</title>
        <authorList>
            <person name="Liu Y."/>
            <person name="Joly V."/>
            <person name="Sabar M."/>
            <person name="Matton D.P."/>
        </authorList>
    </citation>
    <scope>NUCLEOTIDE SEQUENCE</scope>
</reference>
<dbReference type="GO" id="GO:0009707">
    <property type="term" value="C:chloroplast outer membrane"/>
    <property type="evidence" value="ECO:0007669"/>
    <property type="project" value="TreeGrafter"/>
</dbReference>
<dbReference type="AlphaFoldDB" id="A0A0V0GHY3"/>
<feature type="non-terminal residue" evidence="2">
    <location>
        <position position="72"/>
    </location>
</feature>
<sequence length="72" mass="7780">MTKTNSLKSTAVVVGALACGWLAIEFAFKPFLEKARAALNKSDPARDPDDEDDQNSQPGKSPFEINPSEESP</sequence>
<accession>A0A0V0GHY3</accession>
<feature type="region of interest" description="Disordered" evidence="1">
    <location>
        <begin position="40"/>
        <end position="72"/>
    </location>
</feature>
<protein>
    <submittedName>
        <fullName evidence="2">Putative 6.7 kDa chloroplast outer envelope membrane protein-like</fullName>
    </submittedName>
</protein>
<dbReference type="EMBL" id="GEDG01038821">
    <property type="protein sequence ID" value="JAP07405.1"/>
    <property type="molecule type" value="Transcribed_RNA"/>
</dbReference>
<proteinExistence type="predicted"/>
<dbReference type="PANTHER" id="PTHR33982:SF5">
    <property type="entry name" value="OUTER ENVELOPE MEMBRANE PROTEIN 7"/>
    <property type="match status" value="1"/>
</dbReference>
<dbReference type="InterPro" id="IPR038944">
    <property type="entry name" value="OEP7-like"/>
</dbReference>
<dbReference type="PANTHER" id="PTHR33982">
    <property type="entry name" value="OUTER ENVELOPE MEMBRANE PROTEIN 7-RELATED"/>
    <property type="match status" value="1"/>
</dbReference>